<dbReference type="PANTHER" id="PTHR48295:SF1">
    <property type="entry name" value="SWR1-COMPLEX PROTEIN 5"/>
    <property type="match status" value="1"/>
</dbReference>
<name>A0A061QYH7_9CHLO</name>
<feature type="region of interest" description="Disordered" evidence="1">
    <location>
        <begin position="1"/>
        <end position="138"/>
    </location>
</feature>
<dbReference type="AlphaFoldDB" id="A0A061QYH7"/>
<evidence type="ECO:0000313" key="3">
    <source>
        <dbReference type="EMBL" id="JAC63505.1"/>
    </source>
</evidence>
<feature type="compositionally biased region" description="Acidic residues" evidence="1">
    <location>
        <begin position="21"/>
        <end position="39"/>
    </location>
</feature>
<feature type="compositionally biased region" description="Polar residues" evidence="1">
    <location>
        <begin position="76"/>
        <end position="85"/>
    </location>
</feature>
<feature type="compositionally biased region" description="Basic and acidic residues" evidence="1">
    <location>
        <begin position="128"/>
        <end position="138"/>
    </location>
</feature>
<dbReference type="InterPro" id="IPR011421">
    <property type="entry name" value="BCNT-C"/>
</dbReference>
<sequence>SILDYQVMSVEPDEDLHSRDSEDEDEDFNPQEEDLDSDGESPKGRSGTHGNQRKRPFLALAEEDEPSGPTPERKNTALQPRQNSPEPEGEAATIGMETGPEHCGLRNGGVVGGAEQRDLDGEDGSDLGAREGRADPRLAAKRAKIDELWRGLGSRSKTVGSAAPNFLAGARLRSGFNKGMSLASLCQRIEDRPRKHDPDKFWMKDLGFGRADKRGELGASDVSAALRAAKLAASATAASRAHKVLVKEKAMFAGKEIEVTKELDRAQAAEPRGRPSGLDALLATLQGSRKVSVLDKSRQDWRTFKSSNAQVEEELETYKKSGDKYLDKEEFLKKAELRQYEIERDTRLASDARTRGRI</sequence>
<reference evidence="3" key="1">
    <citation type="submission" date="2014-05" db="EMBL/GenBank/DDBJ databases">
        <title>The transcriptome of the halophilic microalga Tetraselmis sp. GSL018 isolated from the Great Salt Lake, Utah.</title>
        <authorList>
            <person name="Jinkerson R.E."/>
            <person name="D'Adamo S."/>
            <person name="Posewitz M.C."/>
        </authorList>
    </citation>
    <scope>NUCLEOTIDE SEQUENCE</scope>
    <source>
        <strain evidence="3">GSL018</strain>
    </source>
</reference>
<evidence type="ECO:0000256" key="1">
    <source>
        <dbReference type="SAM" id="MobiDB-lite"/>
    </source>
</evidence>
<organism evidence="3">
    <name type="scientific">Tetraselmis sp. GSL018</name>
    <dbReference type="NCBI Taxonomy" id="582737"/>
    <lineage>
        <taxon>Eukaryota</taxon>
        <taxon>Viridiplantae</taxon>
        <taxon>Chlorophyta</taxon>
        <taxon>core chlorophytes</taxon>
        <taxon>Chlorodendrophyceae</taxon>
        <taxon>Chlorodendrales</taxon>
        <taxon>Chlorodendraceae</taxon>
        <taxon>Tetraselmis</taxon>
    </lineage>
</organism>
<protein>
    <submittedName>
        <fullName evidence="3">Bcnt-domain-containing protein</fullName>
    </submittedName>
</protein>
<accession>A0A061QYH7</accession>
<dbReference type="EMBL" id="GBEZ01023376">
    <property type="protein sequence ID" value="JAC63505.1"/>
    <property type="molecule type" value="Transcribed_RNA"/>
</dbReference>
<dbReference type="PROSITE" id="PS51279">
    <property type="entry name" value="BCNT_C"/>
    <property type="match status" value="1"/>
</dbReference>
<feature type="domain" description="BCNT-C" evidence="2">
    <location>
        <begin position="272"/>
        <end position="353"/>
    </location>
</feature>
<dbReference type="PANTHER" id="PTHR48295">
    <property type="entry name" value="CRANIOFACIAL DEVELOPMENT PROTEIN 1"/>
    <property type="match status" value="1"/>
</dbReference>
<dbReference type="Pfam" id="PF07572">
    <property type="entry name" value="BCNT"/>
    <property type="match status" value="1"/>
</dbReference>
<evidence type="ECO:0000259" key="2">
    <source>
        <dbReference type="PROSITE" id="PS51279"/>
    </source>
</evidence>
<gene>
    <name evidence="3" type="ORF">TSPGSL018_20473</name>
</gene>
<feature type="non-terminal residue" evidence="3">
    <location>
        <position position="1"/>
    </location>
</feature>
<dbReference type="InterPro" id="IPR027124">
    <property type="entry name" value="Swc5/CFDP1/2"/>
</dbReference>
<proteinExistence type="predicted"/>